<feature type="transmembrane region" description="Helical" evidence="10">
    <location>
        <begin position="170"/>
        <end position="192"/>
    </location>
</feature>
<feature type="transmembrane region" description="Helical" evidence="10">
    <location>
        <begin position="108"/>
        <end position="127"/>
    </location>
</feature>
<feature type="transmembrane region" description="Helical" evidence="10">
    <location>
        <begin position="399"/>
        <end position="417"/>
    </location>
</feature>
<dbReference type="PANTHER" id="PTHR21137:SF35">
    <property type="entry name" value="ODORANT RECEPTOR 19A-RELATED"/>
    <property type="match status" value="1"/>
</dbReference>
<keyword evidence="2" id="KW-1003">Cell membrane</keyword>
<dbReference type="AlphaFoldDB" id="A0A834XZ42"/>
<feature type="transmembrane region" description="Helical" evidence="10">
    <location>
        <begin position="367"/>
        <end position="387"/>
    </location>
</feature>
<keyword evidence="12" id="KW-1185">Reference proteome</keyword>
<reference evidence="11 12" key="1">
    <citation type="submission" date="2020-08" db="EMBL/GenBank/DDBJ databases">
        <title>Aphidius gifuensis genome sequencing and assembly.</title>
        <authorList>
            <person name="Du Z."/>
        </authorList>
    </citation>
    <scope>NUCLEOTIDE SEQUENCE [LARGE SCALE GENOMIC DNA]</scope>
    <source>
        <strain evidence="11">YNYX2018</strain>
        <tissue evidence="11">Adults</tissue>
    </source>
</reference>
<comment type="similarity">
    <text evidence="10">Belongs to the insect chemoreceptor superfamily. Heteromeric odorant receptor channel (TC 1.A.69) family.</text>
</comment>
<gene>
    <name evidence="11" type="ORF">HCN44_001887</name>
</gene>
<feature type="transmembrane region" description="Helical" evidence="10">
    <location>
        <begin position="70"/>
        <end position="88"/>
    </location>
</feature>
<evidence type="ECO:0000256" key="6">
    <source>
        <dbReference type="ARBA" id="ARBA00022989"/>
    </source>
</evidence>
<evidence type="ECO:0000256" key="9">
    <source>
        <dbReference type="ARBA" id="ARBA00023224"/>
    </source>
</evidence>
<evidence type="ECO:0000256" key="5">
    <source>
        <dbReference type="ARBA" id="ARBA00022725"/>
    </source>
</evidence>
<sequence>MTEFIALTFSLNDPNEFAKATFLLLPNIVSVAKYLNIIIERKNIKKLMSYSKRDQFKPRNSIELKILENFKNQITMLFWTFGILKSYIQDKTIVDFFTDSVKFALSKIIMVINSINIASLRILGLWYSDDNAEKSKIYILYTLFLISIGALLIITEFIALIFSLSDSKEFANASFMFLANLISCTKILNMIIERKSIKNLMLFSKRDQFKPRDSVELKILENFKHQIKILYCTFGLLGNTSAILFTTASCFDDIPEKLYPYKAWLPVFLTKNYYYFITFFYQHLTTAYYANVNVAFDSFIAALMMETQAHLRILKYRFSKINDNYKENINITSTIEEKIQIEKKYLIDCFKYYFNIHEFAKSLNGTFTYSIFIQYFVNSIAICSSAFQLTYTDTLSKEFGSLIVYIICMTLQIYLYCSFGENISYESETLTLSIYDSEWTSLSINERKSLIIIMASTLAPQVYKSGYMITLSLRAFTNVSIIVNIHIYF</sequence>
<feature type="transmembrane region" description="Helical" evidence="10">
    <location>
        <begin position="20"/>
        <end position="39"/>
    </location>
</feature>
<organism evidence="11 12">
    <name type="scientific">Aphidius gifuensis</name>
    <name type="common">Parasitoid wasp</name>
    <dbReference type="NCBI Taxonomy" id="684658"/>
    <lineage>
        <taxon>Eukaryota</taxon>
        <taxon>Metazoa</taxon>
        <taxon>Ecdysozoa</taxon>
        <taxon>Arthropoda</taxon>
        <taxon>Hexapoda</taxon>
        <taxon>Insecta</taxon>
        <taxon>Pterygota</taxon>
        <taxon>Neoptera</taxon>
        <taxon>Endopterygota</taxon>
        <taxon>Hymenoptera</taxon>
        <taxon>Apocrita</taxon>
        <taxon>Ichneumonoidea</taxon>
        <taxon>Braconidae</taxon>
        <taxon>Aphidiinae</taxon>
        <taxon>Aphidius</taxon>
    </lineage>
</organism>
<evidence type="ECO:0000256" key="1">
    <source>
        <dbReference type="ARBA" id="ARBA00004651"/>
    </source>
</evidence>
<accession>A0A834XZ42</accession>
<name>A0A834XZ42_APHGI</name>
<evidence type="ECO:0000256" key="7">
    <source>
        <dbReference type="ARBA" id="ARBA00023136"/>
    </source>
</evidence>
<keyword evidence="6 10" id="KW-1133">Transmembrane helix</keyword>
<dbReference type="Proteomes" id="UP000639338">
    <property type="component" value="Unassembled WGS sequence"/>
</dbReference>
<keyword evidence="3 10" id="KW-0716">Sensory transduction</keyword>
<dbReference type="GO" id="GO:0007165">
    <property type="term" value="P:signal transduction"/>
    <property type="evidence" value="ECO:0007669"/>
    <property type="project" value="UniProtKB-KW"/>
</dbReference>
<keyword evidence="4 10" id="KW-0812">Transmembrane</keyword>
<evidence type="ECO:0000313" key="12">
    <source>
        <dbReference type="Proteomes" id="UP000639338"/>
    </source>
</evidence>
<keyword evidence="7 10" id="KW-0472">Membrane</keyword>
<keyword evidence="8 10" id="KW-0675">Receptor</keyword>
<dbReference type="EMBL" id="JACMRX010000001">
    <property type="protein sequence ID" value="KAF7996255.1"/>
    <property type="molecule type" value="Genomic_DNA"/>
</dbReference>
<dbReference type="OrthoDB" id="6597368at2759"/>
<evidence type="ECO:0000313" key="11">
    <source>
        <dbReference type="EMBL" id="KAF7996255.1"/>
    </source>
</evidence>
<feature type="transmembrane region" description="Helical" evidence="10">
    <location>
        <begin position="139"/>
        <end position="164"/>
    </location>
</feature>
<evidence type="ECO:0000256" key="4">
    <source>
        <dbReference type="ARBA" id="ARBA00022692"/>
    </source>
</evidence>
<dbReference type="PANTHER" id="PTHR21137">
    <property type="entry name" value="ODORANT RECEPTOR"/>
    <property type="match status" value="1"/>
</dbReference>
<comment type="subcellular location">
    <subcellularLocation>
        <location evidence="1 10">Cell membrane</location>
        <topology evidence="1 10">Multi-pass membrane protein</topology>
    </subcellularLocation>
</comment>
<comment type="caution">
    <text evidence="11">The sequence shown here is derived from an EMBL/GenBank/DDBJ whole genome shotgun (WGS) entry which is preliminary data.</text>
</comment>
<dbReference type="GO" id="GO:0005886">
    <property type="term" value="C:plasma membrane"/>
    <property type="evidence" value="ECO:0007669"/>
    <property type="project" value="UniProtKB-SubCell"/>
</dbReference>
<dbReference type="GO" id="GO:0005549">
    <property type="term" value="F:odorant binding"/>
    <property type="evidence" value="ECO:0007669"/>
    <property type="project" value="InterPro"/>
</dbReference>
<dbReference type="GO" id="GO:0004984">
    <property type="term" value="F:olfactory receptor activity"/>
    <property type="evidence" value="ECO:0007669"/>
    <property type="project" value="InterPro"/>
</dbReference>
<keyword evidence="9 10" id="KW-0807">Transducer</keyword>
<dbReference type="Pfam" id="PF02949">
    <property type="entry name" value="7tm_6"/>
    <property type="match status" value="1"/>
</dbReference>
<evidence type="ECO:0000256" key="3">
    <source>
        <dbReference type="ARBA" id="ARBA00022606"/>
    </source>
</evidence>
<proteinExistence type="inferred from homology"/>
<keyword evidence="5 10" id="KW-0552">Olfaction</keyword>
<dbReference type="InterPro" id="IPR004117">
    <property type="entry name" value="7tm6_olfct_rcpt"/>
</dbReference>
<evidence type="ECO:0000256" key="8">
    <source>
        <dbReference type="ARBA" id="ARBA00023170"/>
    </source>
</evidence>
<evidence type="ECO:0000256" key="2">
    <source>
        <dbReference type="ARBA" id="ARBA00022475"/>
    </source>
</evidence>
<protein>
    <recommendedName>
        <fullName evidence="10">Odorant receptor</fullName>
    </recommendedName>
</protein>
<evidence type="ECO:0000256" key="10">
    <source>
        <dbReference type="RuleBase" id="RU351113"/>
    </source>
</evidence>